<dbReference type="AlphaFoldDB" id="A0A2N4TJY0"/>
<evidence type="ECO:0000256" key="1">
    <source>
        <dbReference type="ARBA" id="ARBA00004613"/>
    </source>
</evidence>
<comment type="subcellular location">
    <subcellularLocation>
        <location evidence="1">Secreted</location>
    </subcellularLocation>
</comment>
<dbReference type="Pfam" id="PF01382">
    <property type="entry name" value="Avidin"/>
    <property type="match status" value="1"/>
</dbReference>
<dbReference type="InterPro" id="IPR005468">
    <property type="entry name" value="Avidin/str"/>
</dbReference>
<dbReference type="InterPro" id="IPR036896">
    <property type="entry name" value="Avidin-like_sf"/>
</dbReference>
<comment type="caution">
    <text evidence="4">The sequence shown here is derived from an EMBL/GenBank/DDBJ whole genome shotgun (WGS) entry which is preliminary data.</text>
</comment>
<sequence>MATWTGSWKNQYGSVVTLKEDGERLSGTFRTALDDSGFFGRDYDVIGTCHRDCIAFAFAGATPKGDKVCAFTGVLRAGKLETVWHVVSDQATDGEGKRAWPHAVMTNADTFERVSE</sequence>
<dbReference type="RefSeq" id="WP_102067593.1">
    <property type="nucleotide sequence ID" value="NZ_PKQE01000009.1"/>
</dbReference>
<dbReference type="OrthoDB" id="9010674at2"/>
<protein>
    <submittedName>
        <fullName evidence="4">Avidin family protein</fullName>
    </submittedName>
</protein>
<reference evidence="4 5" key="1">
    <citation type="submission" date="2017-12" db="EMBL/GenBank/DDBJ databases">
        <title>Draft genome sequence of Ralstonia pickettii 52.</title>
        <authorList>
            <person name="Zheng B."/>
        </authorList>
    </citation>
    <scope>NUCLEOTIDE SEQUENCE [LARGE SCALE GENOMIC DNA]</scope>
    <source>
        <strain evidence="4 5">52</strain>
    </source>
</reference>
<keyword evidence="2" id="KW-0964">Secreted</keyword>
<name>A0A2N4TJY0_RALPI</name>
<dbReference type="Gene3D" id="2.40.128.30">
    <property type="entry name" value="Avidin-like"/>
    <property type="match status" value="1"/>
</dbReference>
<proteinExistence type="predicted"/>
<evidence type="ECO:0000256" key="2">
    <source>
        <dbReference type="ARBA" id="ARBA00022525"/>
    </source>
</evidence>
<evidence type="ECO:0000313" key="5">
    <source>
        <dbReference type="Proteomes" id="UP000234456"/>
    </source>
</evidence>
<gene>
    <name evidence="4" type="ORF">C0Q88_25110</name>
</gene>
<dbReference type="Proteomes" id="UP000234456">
    <property type="component" value="Unassembled WGS sequence"/>
</dbReference>
<organism evidence="4 5">
    <name type="scientific">Ralstonia pickettii</name>
    <name type="common">Burkholderia pickettii</name>
    <dbReference type="NCBI Taxonomy" id="329"/>
    <lineage>
        <taxon>Bacteria</taxon>
        <taxon>Pseudomonadati</taxon>
        <taxon>Pseudomonadota</taxon>
        <taxon>Betaproteobacteria</taxon>
        <taxon>Burkholderiales</taxon>
        <taxon>Burkholderiaceae</taxon>
        <taxon>Ralstonia</taxon>
    </lineage>
</organism>
<dbReference type="EMBL" id="PKQE01000009">
    <property type="protein sequence ID" value="PLC39981.1"/>
    <property type="molecule type" value="Genomic_DNA"/>
</dbReference>
<accession>A0A2N4TJY0</accession>
<keyword evidence="3" id="KW-0732">Signal</keyword>
<evidence type="ECO:0000313" key="4">
    <source>
        <dbReference type="EMBL" id="PLC39981.1"/>
    </source>
</evidence>
<evidence type="ECO:0000256" key="3">
    <source>
        <dbReference type="ARBA" id="ARBA00022729"/>
    </source>
</evidence>
<dbReference type="GO" id="GO:0005576">
    <property type="term" value="C:extracellular region"/>
    <property type="evidence" value="ECO:0007669"/>
    <property type="project" value="UniProtKB-SubCell"/>
</dbReference>
<dbReference type="SUPFAM" id="SSF50876">
    <property type="entry name" value="Avidin/streptavidin"/>
    <property type="match status" value="1"/>
</dbReference>
<dbReference type="GO" id="GO:0009374">
    <property type="term" value="F:biotin binding"/>
    <property type="evidence" value="ECO:0007669"/>
    <property type="project" value="InterPro"/>
</dbReference>